<dbReference type="EMBL" id="MIYV01000015">
    <property type="protein sequence ID" value="OIR12253.1"/>
    <property type="molecule type" value="Genomic_DNA"/>
</dbReference>
<dbReference type="Pfam" id="PF19769">
    <property type="entry name" value="CPxCG_zf"/>
    <property type="match status" value="1"/>
</dbReference>
<sequence>MEELWLFCDICNEENTHHILKSRTSTKKGFSFQGVVKCIECNSTSSKEVNEEPPLNLKLRISIDDETVNDILTVDRGIQIEVGQTRPHPDGLILITGLELPHKRLNQVYSQDNPIVWAKKATHSKIRFAVHDGDQTDSYKQEFEINVEFNKGMKVKLEDNLARITGITLHGGKSVSSAFAFEIARVNCKYIVEKPRSPPRFYRNNNYD</sequence>
<protein>
    <submittedName>
        <fullName evidence="1">Uncharacterized protein</fullName>
    </submittedName>
</protein>
<dbReference type="PANTHER" id="PTHR42195:SF1">
    <property type="entry name" value="ZINC FINGER PROTEIN"/>
    <property type="match status" value="1"/>
</dbReference>
<accession>A0A1J5T7G2</accession>
<evidence type="ECO:0000313" key="1">
    <source>
        <dbReference type="EMBL" id="OIR12253.1"/>
    </source>
</evidence>
<dbReference type="AlphaFoldDB" id="A0A1J5T7G2"/>
<name>A0A1J5T7G2_9ARCH</name>
<dbReference type="Proteomes" id="UP000183403">
    <property type="component" value="Unassembled WGS sequence"/>
</dbReference>
<evidence type="ECO:0000313" key="2">
    <source>
        <dbReference type="Proteomes" id="UP000183403"/>
    </source>
</evidence>
<reference evidence="1 2" key="1">
    <citation type="submission" date="2016-08" db="EMBL/GenBank/DDBJ databases">
        <title>New Insights into Marine Group III Euryarchaeota, from dark to light.</title>
        <authorList>
            <person name="Haro-Moreno J.M."/>
            <person name="Rodriguez-Valera F."/>
            <person name="Lopez-Garcia P."/>
            <person name="Moreira D."/>
            <person name="Martin-Cuadrado A.B."/>
        </authorList>
    </citation>
    <scope>NUCLEOTIDE SEQUENCE [LARGE SCALE GENOMIC DNA]</scope>
    <source>
        <strain evidence="1">CG-Epi6</strain>
    </source>
</reference>
<dbReference type="PANTHER" id="PTHR42195">
    <property type="entry name" value="UCP015877 FAMILY PROTEIN"/>
    <property type="match status" value="1"/>
</dbReference>
<proteinExistence type="predicted"/>
<dbReference type="InterPro" id="IPR012041">
    <property type="entry name" value="Znf_CPxCG-like"/>
</dbReference>
<organism evidence="1 2">
    <name type="scientific">Marine Group III euryarchaeote CG-Epi6</name>
    <dbReference type="NCBI Taxonomy" id="1889000"/>
    <lineage>
        <taxon>Archaea</taxon>
        <taxon>Methanobacteriati</taxon>
        <taxon>Thermoplasmatota</taxon>
        <taxon>Thermoplasmata</taxon>
        <taxon>Candidatus Thermoprofundales</taxon>
    </lineage>
</organism>
<gene>
    <name evidence="1" type="ORF">BEU03_02425</name>
</gene>
<comment type="caution">
    <text evidence="1">The sequence shown here is derived from an EMBL/GenBank/DDBJ whole genome shotgun (WGS) entry which is preliminary data.</text>
</comment>